<sequence length="64" mass="6917">MKKKNLINLKLNKKSVSNLSQNSVVGGTNWPPRENQSESCFGGCGITEGQTGSWCLTGNQTNCQ</sequence>
<dbReference type="RefSeq" id="WP_187560251.1">
    <property type="nucleotide sequence ID" value="NZ_JACGWS010000001.1"/>
</dbReference>
<reference evidence="1 2" key="1">
    <citation type="submission" date="2020-07" db="EMBL/GenBank/DDBJ databases">
        <title>Description of Kordia aestuariivivens sp. nov., isolated from a tidal flat.</title>
        <authorList>
            <person name="Park S."/>
            <person name="Yoon J.-H."/>
        </authorList>
    </citation>
    <scope>NUCLEOTIDE SEQUENCE [LARGE SCALE GENOMIC DNA]</scope>
    <source>
        <strain evidence="1 2">YSTF-M3</strain>
    </source>
</reference>
<name>A0ABR7Q3S4_9FLAO</name>
<keyword evidence="2" id="KW-1185">Reference proteome</keyword>
<evidence type="ECO:0000313" key="1">
    <source>
        <dbReference type="EMBL" id="MBC8753209.1"/>
    </source>
</evidence>
<evidence type="ECO:0008006" key="3">
    <source>
        <dbReference type="Google" id="ProtNLM"/>
    </source>
</evidence>
<proteinExistence type="predicted"/>
<protein>
    <recommendedName>
        <fullName evidence="3">Natural product</fullName>
    </recommendedName>
</protein>
<comment type="caution">
    <text evidence="1">The sequence shown here is derived from an EMBL/GenBank/DDBJ whole genome shotgun (WGS) entry which is preliminary data.</text>
</comment>
<dbReference type="Proteomes" id="UP000619238">
    <property type="component" value="Unassembled WGS sequence"/>
</dbReference>
<dbReference type="EMBL" id="JACGWS010000001">
    <property type="protein sequence ID" value="MBC8753209.1"/>
    <property type="molecule type" value="Genomic_DNA"/>
</dbReference>
<gene>
    <name evidence="1" type="ORF">H2O64_00915</name>
</gene>
<evidence type="ECO:0000313" key="2">
    <source>
        <dbReference type="Proteomes" id="UP000619238"/>
    </source>
</evidence>
<accession>A0ABR7Q3S4</accession>
<organism evidence="1 2">
    <name type="scientific">Kordia aestuariivivens</name>
    <dbReference type="NCBI Taxonomy" id="2759037"/>
    <lineage>
        <taxon>Bacteria</taxon>
        <taxon>Pseudomonadati</taxon>
        <taxon>Bacteroidota</taxon>
        <taxon>Flavobacteriia</taxon>
        <taxon>Flavobacteriales</taxon>
        <taxon>Flavobacteriaceae</taxon>
        <taxon>Kordia</taxon>
    </lineage>
</organism>